<evidence type="ECO:0000256" key="5">
    <source>
        <dbReference type="ARBA" id="ARBA00023002"/>
    </source>
</evidence>
<evidence type="ECO:0000256" key="4">
    <source>
        <dbReference type="ARBA" id="ARBA00022964"/>
    </source>
</evidence>
<evidence type="ECO:0000256" key="1">
    <source>
        <dbReference type="ARBA" id="ARBA00001961"/>
    </source>
</evidence>
<comment type="caution">
    <text evidence="8">The sequence shown here is derived from an EMBL/GenBank/DDBJ whole genome shotgun (WGS) entry which is preliminary data.</text>
</comment>
<keyword evidence="3" id="KW-0847">Vitamin C</keyword>
<dbReference type="PROSITE" id="PS51471">
    <property type="entry name" value="FE2OG_OXY"/>
    <property type="match status" value="1"/>
</dbReference>
<accession>A0ABT3SUF9</accession>
<protein>
    <submittedName>
        <fullName evidence="8">Proline hydroxylase</fullName>
    </submittedName>
</protein>
<evidence type="ECO:0000313" key="9">
    <source>
        <dbReference type="Proteomes" id="UP001143307"/>
    </source>
</evidence>
<dbReference type="Proteomes" id="UP001143307">
    <property type="component" value="Unassembled WGS sequence"/>
</dbReference>
<evidence type="ECO:0000313" key="8">
    <source>
        <dbReference type="EMBL" id="MCX2973616.1"/>
    </source>
</evidence>
<feature type="domain" description="Fe2OG dioxygenase" evidence="7">
    <location>
        <begin position="117"/>
        <end position="233"/>
    </location>
</feature>
<keyword evidence="6" id="KW-0408">Iron</keyword>
<dbReference type="PANTHER" id="PTHR12117:SF0">
    <property type="entry name" value="PROLYL 3-HYDROXYLASE OGFOD1"/>
    <property type="match status" value="1"/>
</dbReference>
<dbReference type="Pfam" id="PF13661">
    <property type="entry name" value="2OG-FeII_Oxy_4"/>
    <property type="match status" value="1"/>
</dbReference>
<dbReference type="RefSeq" id="WP_279252509.1">
    <property type="nucleotide sequence ID" value="NZ_SHNP01000003.1"/>
</dbReference>
<dbReference type="InterPro" id="IPR005123">
    <property type="entry name" value="Oxoglu/Fe-dep_dioxygenase_dom"/>
</dbReference>
<dbReference type="SMART" id="SM00702">
    <property type="entry name" value="P4Hc"/>
    <property type="match status" value="1"/>
</dbReference>
<proteinExistence type="predicted"/>
<keyword evidence="9" id="KW-1185">Reference proteome</keyword>
<evidence type="ECO:0000256" key="3">
    <source>
        <dbReference type="ARBA" id="ARBA00022896"/>
    </source>
</evidence>
<gene>
    <name evidence="8" type="ORF">EYC87_08515</name>
</gene>
<dbReference type="EMBL" id="SHNP01000003">
    <property type="protein sequence ID" value="MCX2973616.1"/>
    <property type="molecule type" value="Genomic_DNA"/>
</dbReference>
<keyword evidence="4" id="KW-0223">Dioxygenase</keyword>
<evidence type="ECO:0000256" key="2">
    <source>
        <dbReference type="ARBA" id="ARBA00022723"/>
    </source>
</evidence>
<reference evidence="8" key="1">
    <citation type="submission" date="2019-02" db="EMBL/GenBank/DDBJ databases">
        <authorList>
            <person name="Li S.-H."/>
        </authorList>
    </citation>
    <scope>NUCLEOTIDE SEQUENCE</scope>
    <source>
        <strain evidence="8">IMCC8485</strain>
    </source>
</reference>
<evidence type="ECO:0000259" key="7">
    <source>
        <dbReference type="PROSITE" id="PS51471"/>
    </source>
</evidence>
<name>A0ABT3SUF9_9GAMM</name>
<organism evidence="8 9">
    <name type="scientific">Candidatus Seongchinamella marina</name>
    <dbReference type="NCBI Taxonomy" id="2518990"/>
    <lineage>
        <taxon>Bacteria</taxon>
        <taxon>Pseudomonadati</taxon>
        <taxon>Pseudomonadota</taxon>
        <taxon>Gammaproteobacteria</taxon>
        <taxon>Cellvibrionales</taxon>
        <taxon>Halieaceae</taxon>
        <taxon>Seongchinamella</taxon>
    </lineage>
</organism>
<keyword evidence="2" id="KW-0479">Metal-binding</keyword>
<dbReference type="InterPro" id="IPR006620">
    <property type="entry name" value="Pro_4_hyd_alph"/>
</dbReference>
<keyword evidence="5" id="KW-0560">Oxidoreductase</keyword>
<comment type="cofactor">
    <cofactor evidence="1">
        <name>L-ascorbate</name>
        <dbReference type="ChEBI" id="CHEBI:38290"/>
    </cofactor>
</comment>
<dbReference type="InterPro" id="IPR051842">
    <property type="entry name" value="uS12_prolyl_hydroxylase"/>
</dbReference>
<evidence type="ECO:0000256" key="6">
    <source>
        <dbReference type="ARBA" id="ARBA00023004"/>
    </source>
</evidence>
<dbReference type="InterPro" id="IPR039558">
    <property type="entry name" value="TPA1/OFD1_N"/>
</dbReference>
<sequence>MLSSSLNTEELAQKYSADQRIRIPDVLQPELAQQLQGLYYSLIPFEQLMSVQGQNRTFTASEMAAMSDTVKRQLQEQLVRQAGEGVGFLYGGYRLTDGRAKNIPALEPLQTLFDYLNSDDMLNFVRSVTGEAGLVGADGHATQYTPGNFLTRHRDDPAGEQRRVAYVFNFSKSWHPDWGGLLQFFEEDGTPRDAWAPQFNSLALFDVRHIHSVTYVTPFAREPRLSMTGWFHTG</sequence>
<dbReference type="Gene3D" id="2.60.120.620">
    <property type="entry name" value="q2cbj1_9rhob like domain"/>
    <property type="match status" value="1"/>
</dbReference>
<dbReference type="PANTHER" id="PTHR12117">
    <property type="entry name" value="HISTONE ACETYLTRANSFERASE COMPLEX"/>
    <property type="match status" value="1"/>
</dbReference>